<name>A0A4C1UW12_EUMVA</name>
<reference evidence="1 2" key="1">
    <citation type="journal article" date="2019" name="Commun. Biol.">
        <title>The bagworm genome reveals a unique fibroin gene that provides high tensile strength.</title>
        <authorList>
            <person name="Kono N."/>
            <person name="Nakamura H."/>
            <person name="Ohtoshi R."/>
            <person name="Tomita M."/>
            <person name="Numata K."/>
            <person name="Arakawa K."/>
        </authorList>
    </citation>
    <scope>NUCLEOTIDE SEQUENCE [LARGE SCALE GENOMIC DNA]</scope>
</reference>
<comment type="caution">
    <text evidence="1">The sequence shown here is derived from an EMBL/GenBank/DDBJ whole genome shotgun (WGS) entry which is preliminary data.</text>
</comment>
<dbReference type="PANTHER" id="PTHR10492">
    <property type="match status" value="1"/>
</dbReference>
<proteinExistence type="predicted"/>
<evidence type="ECO:0000313" key="2">
    <source>
        <dbReference type="Proteomes" id="UP000299102"/>
    </source>
</evidence>
<dbReference type="OrthoDB" id="272985at2759"/>
<dbReference type="Proteomes" id="UP000299102">
    <property type="component" value="Unassembled WGS sequence"/>
</dbReference>
<dbReference type="EMBL" id="BGZK01000233">
    <property type="protein sequence ID" value="GBP30469.1"/>
    <property type="molecule type" value="Genomic_DNA"/>
</dbReference>
<organism evidence="1 2">
    <name type="scientific">Eumeta variegata</name>
    <name type="common">Bagworm moth</name>
    <name type="synonym">Eumeta japonica</name>
    <dbReference type="NCBI Taxonomy" id="151549"/>
    <lineage>
        <taxon>Eukaryota</taxon>
        <taxon>Metazoa</taxon>
        <taxon>Ecdysozoa</taxon>
        <taxon>Arthropoda</taxon>
        <taxon>Hexapoda</taxon>
        <taxon>Insecta</taxon>
        <taxon>Pterygota</taxon>
        <taxon>Neoptera</taxon>
        <taxon>Endopterygota</taxon>
        <taxon>Lepidoptera</taxon>
        <taxon>Glossata</taxon>
        <taxon>Ditrysia</taxon>
        <taxon>Tineoidea</taxon>
        <taxon>Psychidae</taxon>
        <taxon>Oiketicinae</taxon>
        <taxon>Eumeta</taxon>
    </lineage>
</organism>
<protein>
    <submittedName>
        <fullName evidence="1">Uncharacterized protein</fullName>
    </submittedName>
</protein>
<gene>
    <name evidence="1" type="ORF">EVAR_20922_1</name>
</gene>
<sequence length="130" mass="14757">MRLQLLSDIESGVYAQKLLEIGEGHLHTDQERMVLFTHQFCHVVESEDELNDQVFPNLQQYILDKNWLCERTILAPKNETVAKINKKILDEITSETSGYNSIDTVMSSDDTTSYPVEFLNSLGLSGVPSH</sequence>
<accession>A0A4C1UW12</accession>
<evidence type="ECO:0000313" key="1">
    <source>
        <dbReference type="EMBL" id="GBP30469.1"/>
    </source>
</evidence>
<dbReference type="PANTHER" id="PTHR10492:SF57">
    <property type="entry name" value="ATP-DEPENDENT DNA HELICASE"/>
    <property type="match status" value="1"/>
</dbReference>
<dbReference type="STRING" id="151549.A0A4C1UW12"/>
<dbReference type="AlphaFoldDB" id="A0A4C1UW12"/>
<keyword evidence="2" id="KW-1185">Reference proteome</keyword>